<feature type="transmembrane region" description="Helical" evidence="1">
    <location>
        <begin position="41"/>
        <end position="62"/>
    </location>
</feature>
<evidence type="ECO:0000256" key="1">
    <source>
        <dbReference type="SAM" id="Phobius"/>
    </source>
</evidence>
<dbReference type="EMBL" id="CM004475">
    <property type="protein sequence ID" value="OCT78199.1"/>
    <property type="molecule type" value="Genomic_DNA"/>
</dbReference>
<reference evidence="3" key="1">
    <citation type="journal article" date="2016" name="Nature">
        <title>Genome evolution in the allotetraploid frog Xenopus laevis.</title>
        <authorList>
            <person name="Session A.M."/>
            <person name="Uno Y."/>
            <person name="Kwon T."/>
            <person name="Chapman J.A."/>
            <person name="Toyoda A."/>
            <person name="Takahashi S."/>
            <person name="Fukui A."/>
            <person name="Hikosaka A."/>
            <person name="Suzuki A."/>
            <person name="Kondo M."/>
            <person name="van Heeringen S.J."/>
            <person name="Quigley I."/>
            <person name="Heinz S."/>
            <person name="Ogino H."/>
            <person name="Ochi H."/>
            <person name="Hellsten U."/>
            <person name="Lyons J.B."/>
            <person name="Simakov O."/>
            <person name="Putnam N."/>
            <person name="Stites J."/>
            <person name="Kuroki Y."/>
            <person name="Tanaka T."/>
            <person name="Michiue T."/>
            <person name="Watanabe M."/>
            <person name="Bogdanovic O."/>
            <person name="Lister R."/>
            <person name="Georgiou G."/>
            <person name="Paranjpe S.S."/>
            <person name="van Kruijsbergen I."/>
            <person name="Shu S."/>
            <person name="Carlson J."/>
            <person name="Kinoshita T."/>
            <person name="Ohta Y."/>
            <person name="Mawaribuchi S."/>
            <person name="Jenkins J."/>
            <person name="Grimwood J."/>
            <person name="Schmutz J."/>
            <person name="Mitros T."/>
            <person name="Mozaffari S.V."/>
            <person name="Suzuki Y."/>
            <person name="Haramoto Y."/>
            <person name="Yamamoto T.S."/>
            <person name="Takagi C."/>
            <person name="Heald R."/>
            <person name="Miller K."/>
            <person name="Haudenschild C."/>
            <person name="Kitzman J."/>
            <person name="Nakayama T."/>
            <person name="Izutsu Y."/>
            <person name="Robert J."/>
            <person name="Fortriede J."/>
            <person name="Burns K."/>
            <person name="Lotay V."/>
            <person name="Karimi K."/>
            <person name="Yasuoka Y."/>
            <person name="Dichmann D.S."/>
            <person name="Flajnik M.F."/>
            <person name="Houston D.W."/>
            <person name="Shendure J."/>
            <person name="DuPasquier L."/>
            <person name="Vize P.D."/>
            <person name="Zorn A.M."/>
            <person name="Ito M."/>
            <person name="Marcotte E.M."/>
            <person name="Wallingford J.B."/>
            <person name="Ito Y."/>
            <person name="Asashima M."/>
            <person name="Ueno N."/>
            <person name="Matsuda Y."/>
            <person name="Veenstra G.J."/>
            <person name="Fujiyama A."/>
            <person name="Harland R.M."/>
            <person name="Taira M."/>
            <person name="Rokhsar D.S."/>
        </authorList>
    </citation>
    <scope>NUCLEOTIDE SEQUENCE [LARGE SCALE GENOMIC DNA]</scope>
    <source>
        <strain evidence="3">J</strain>
    </source>
</reference>
<evidence type="ECO:0000313" key="3">
    <source>
        <dbReference type="Proteomes" id="UP000694892"/>
    </source>
</evidence>
<evidence type="ECO:0000313" key="2">
    <source>
        <dbReference type="EMBL" id="OCT78199.1"/>
    </source>
</evidence>
<keyword evidence="1" id="KW-1133">Transmembrane helix</keyword>
<keyword evidence="1" id="KW-0472">Membrane</keyword>
<feature type="transmembrane region" description="Helical" evidence="1">
    <location>
        <begin position="6"/>
        <end position="29"/>
    </location>
</feature>
<accession>A0A974HHH5</accession>
<dbReference type="AlphaFoldDB" id="A0A974HHH5"/>
<keyword evidence="1" id="KW-0812">Transmembrane</keyword>
<sequence length="109" mass="12293">MASLMYIALFMTTTAPPLSAFFIMIESLFCNNSRASCSLRVRLLVHLVVLSQMFLTVVVTTFSNSTNASFCIVGTKVLFFFNPRCVPKTHCQLQRPIHTHRLKSLSSFI</sequence>
<protein>
    <submittedName>
        <fullName evidence="2">Uncharacterized protein</fullName>
    </submittedName>
</protein>
<name>A0A974HHH5_XENLA</name>
<dbReference type="Proteomes" id="UP000694892">
    <property type="component" value="Chromosome 5S"/>
</dbReference>
<organism evidence="2 3">
    <name type="scientific">Xenopus laevis</name>
    <name type="common">African clawed frog</name>
    <dbReference type="NCBI Taxonomy" id="8355"/>
    <lineage>
        <taxon>Eukaryota</taxon>
        <taxon>Metazoa</taxon>
        <taxon>Chordata</taxon>
        <taxon>Craniata</taxon>
        <taxon>Vertebrata</taxon>
        <taxon>Euteleostomi</taxon>
        <taxon>Amphibia</taxon>
        <taxon>Batrachia</taxon>
        <taxon>Anura</taxon>
        <taxon>Pipoidea</taxon>
        <taxon>Pipidae</taxon>
        <taxon>Xenopodinae</taxon>
        <taxon>Xenopus</taxon>
        <taxon>Xenopus</taxon>
    </lineage>
</organism>
<proteinExistence type="predicted"/>
<gene>
    <name evidence="2" type="ORF">XELAEV_18029306mg</name>
</gene>